<dbReference type="Proteomes" id="UP000657918">
    <property type="component" value="Unassembled WGS sequence"/>
</dbReference>
<dbReference type="InterPro" id="IPR001810">
    <property type="entry name" value="F-box_dom"/>
</dbReference>
<evidence type="ECO:0000256" key="1">
    <source>
        <dbReference type="SAM" id="MobiDB-lite"/>
    </source>
</evidence>
<evidence type="ECO:0000313" key="4">
    <source>
        <dbReference type="Proteomes" id="UP000657918"/>
    </source>
</evidence>
<comment type="caution">
    <text evidence="3">The sequence shown here is derived from an EMBL/GenBank/DDBJ whole genome shotgun (WGS) entry which is preliminary data.</text>
</comment>
<protein>
    <recommendedName>
        <fullName evidence="2">F-box domain-containing protein</fullName>
    </recommendedName>
</protein>
<evidence type="ECO:0000259" key="2">
    <source>
        <dbReference type="PROSITE" id="PS50181"/>
    </source>
</evidence>
<dbReference type="SUPFAM" id="SSF81383">
    <property type="entry name" value="F-box domain"/>
    <property type="match status" value="2"/>
</dbReference>
<dbReference type="Pfam" id="PF12937">
    <property type="entry name" value="F-box-like"/>
    <property type="match status" value="2"/>
</dbReference>
<gene>
    <name evidence="3" type="ORF">SADUNF_Sadunf01G0019600</name>
</gene>
<reference evidence="3 4" key="1">
    <citation type="submission" date="2020-10" db="EMBL/GenBank/DDBJ databases">
        <title>Plant Genome Project.</title>
        <authorList>
            <person name="Zhang R.-G."/>
        </authorList>
    </citation>
    <scope>NUCLEOTIDE SEQUENCE [LARGE SCALE GENOMIC DNA]</scope>
    <source>
        <strain evidence="3">FAFU-HL-1</strain>
        <tissue evidence="3">Leaf</tissue>
    </source>
</reference>
<accession>A0A835TIR6</accession>
<proteinExistence type="predicted"/>
<dbReference type="EMBL" id="JADGMS010000001">
    <property type="protein sequence ID" value="KAF9688741.1"/>
    <property type="molecule type" value="Genomic_DNA"/>
</dbReference>
<dbReference type="PROSITE" id="PS50181">
    <property type="entry name" value="FBOX"/>
    <property type="match status" value="2"/>
</dbReference>
<dbReference type="InterPro" id="IPR036047">
    <property type="entry name" value="F-box-like_dom_sf"/>
</dbReference>
<dbReference type="PANTHER" id="PTHR31215">
    <property type="entry name" value="OS05G0510400 PROTEIN-RELATED"/>
    <property type="match status" value="1"/>
</dbReference>
<sequence length="638" mass="73117">MGKSKKTHHQDQDLTPRRSARLADKLKKLPEELILKILSKIRQDPKTLIRCSSVSKNLHSLISKFDSISLRLSYPDEDYASLPCYHSHHHIPQAAIPGIIRVFSNLKFLQLKLCPCPSPSFEDGEMSRLKFLRHNDDDDCMHCEITAAFEVGLLSGTCTSGDLPLKLRPHIVNTGVVEMNVLIVNSILQHCPKTLRSLVISSAKMQGSGSKGEVFVRQEVMRKLADVVSSLRDHESWVKWLDDPRNVAYWLKNPLNDEHRCLREIMWAVRRVELPWPWEDRNELAVREGDVKELLSVAKSVVVFQRVQLADEELHRSKATQQSQNQDSALRRSARLADKFMNLPDELTTKIFSKMEDDPKTLIRCSLVSKKWASFVSKTVSLTLRFSRNGHFLACSKHHYHIPLSALPAIMKVFANLESLEIKVCHPASEQPVYGNITKMTVTWKGYVSQTDTWVAFEVGTLSTIGGAMLSHDFDEEKLATIKSSLVIDFYWRMIAHRPEKLKTLVISSAKNYGVMSGKVLITIEQVSKLHDSISNSRVSESWLEDPQNIVYWHKNNSDKEHLIYDQVWLVYRSNFFVTNNGLHHEIIVREKNAKELLDGLDDHDDDIDIEVLALLDRFGASRFRERYDHGRNLTWGK</sequence>
<feature type="compositionally biased region" description="Basic and acidic residues" evidence="1">
    <location>
        <begin position="9"/>
        <end position="21"/>
    </location>
</feature>
<evidence type="ECO:0000313" key="3">
    <source>
        <dbReference type="EMBL" id="KAF9688741.1"/>
    </source>
</evidence>
<feature type="domain" description="F-box" evidence="2">
    <location>
        <begin position="23"/>
        <end position="72"/>
    </location>
</feature>
<dbReference type="CDD" id="cd09917">
    <property type="entry name" value="F-box_SF"/>
    <property type="match status" value="1"/>
</dbReference>
<feature type="domain" description="F-box" evidence="2">
    <location>
        <begin position="337"/>
        <end position="389"/>
    </location>
</feature>
<dbReference type="OrthoDB" id="832074at2759"/>
<feature type="region of interest" description="Disordered" evidence="1">
    <location>
        <begin position="1"/>
        <end position="21"/>
    </location>
</feature>
<dbReference type="InterPro" id="IPR044809">
    <property type="entry name" value="AUF1-like"/>
</dbReference>
<name>A0A835TIR6_9ROSI</name>
<dbReference type="SMART" id="SM00256">
    <property type="entry name" value="FBOX"/>
    <property type="match status" value="2"/>
</dbReference>
<keyword evidence="4" id="KW-1185">Reference proteome</keyword>
<organism evidence="3 4">
    <name type="scientific">Salix dunnii</name>
    <dbReference type="NCBI Taxonomy" id="1413687"/>
    <lineage>
        <taxon>Eukaryota</taxon>
        <taxon>Viridiplantae</taxon>
        <taxon>Streptophyta</taxon>
        <taxon>Embryophyta</taxon>
        <taxon>Tracheophyta</taxon>
        <taxon>Spermatophyta</taxon>
        <taxon>Magnoliopsida</taxon>
        <taxon>eudicotyledons</taxon>
        <taxon>Gunneridae</taxon>
        <taxon>Pentapetalae</taxon>
        <taxon>rosids</taxon>
        <taxon>fabids</taxon>
        <taxon>Malpighiales</taxon>
        <taxon>Salicaceae</taxon>
        <taxon>Saliceae</taxon>
        <taxon>Salix</taxon>
    </lineage>
</organism>
<dbReference type="AlphaFoldDB" id="A0A835TIR6"/>
<dbReference type="Gene3D" id="1.20.1280.50">
    <property type="match status" value="2"/>
</dbReference>